<dbReference type="GO" id="GO:0016758">
    <property type="term" value="F:hexosyltransferase activity"/>
    <property type="evidence" value="ECO:0007669"/>
    <property type="project" value="UniProtKB-ARBA"/>
</dbReference>
<dbReference type="Gene3D" id="3.90.550.10">
    <property type="entry name" value="Spore Coat Polysaccharide Biosynthesis Protein SpsA, Chain A"/>
    <property type="match status" value="1"/>
</dbReference>
<sequence length="300" mass="34275">MNINLDNQVKHTPLVSIIAIAYNHEEFLGEALDSIIAQTYPEIEIVLVDACSKDQSVSKINAWIASNPGVKVKTIFQSSTKKITENANDALELVEGEYYQILSCDDVLLPHKIQDQVNLFQQSDNQLGVVYCDAEKIDRESKSMHLPTFFQERNWTSASQLPAGMIFPILLMDYFICAPTVLVKKELALKVGGYNPESMMEDLDLFLKMAQEYSFKGILQVGVKYRILETSLLRSTDPFHRQATRLKIYSEYLGQKGEWDRFITHQFLIAHKAKSSLLNLVYSLQLGIQKFLKSQLKKHY</sequence>
<dbReference type="AlphaFoldDB" id="A0A1N6EE69"/>
<dbReference type="InterPro" id="IPR001173">
    <property type="entry name" value="Glyco_trans_2-like"/>
</dbReference>
<keyword evidence="2" id="KW-0808">Transferase</keyword>
<dbReference type="EMBL" id="FSRC01000001">
    <property type="protein sequence ID" value="SIN81319.1"/>
    <property type="molecule type" value="Genomic_DNA"/>
</dbReference>
<proteinExistence type="predicted"/>
<keyword evidence="3" id="KW-1185">Reference proteome</keyword>
<dbReference type="RefSeq" id="WP_074224707.1">
    <property type="nucleotide sequence ID" value="NZ_FSRC01000001.1"/>
</dbReference>
<dbReference type="Proteomes" id="UP000185221">
    <property type="component" value="Unassembled WGS sequence"/>
</dbReference>
<dbReference type="InterPro" id="IPR029044">
    <property type="entry name" value="Nucleotide-diphossugar_trans"/>
</dbReference>
<reference evidence="3" key="1">
    <citation type="submission" date="2016-11" db="EMBL/GenBank/DDBJ databases">
        <authorList>
            <person name="Varghese N."/>
            <person name="Submissions S."/>
        </authorList>
    </citation>
    <scope>NUCLEOTIDE SEQUENCE [LARGE SCALE GENOMIC DNA]</scope>
    <source>
        <strain evidence="3">DSM 15292</strain>
    </source>
</reference>
<protein>
    <submittedName>
        <fullName evidence="2">Glycosyltransferase involved in cell wall bisynthesis</fullName>
    </submittedName>
</protein>
<organism evidence="2 3">
    <name type="scientific">Algoriphagus halophilus</name>
    <dbReference type="NCBI Taxonomy" id="226505"/>
    <lineage>
        <taxon>Bacteria</taxon>
        <taxon>Pseudomonadati</taxon>
        <taxon>Bacteroidota</taxon>
        <taxon>Cytophagia</taxon>
        <taxon>Cytophagales</taxon>
        <taxon>Cyclobacteriaceae</taxon>
        <taxon>Algoriphagus</taxon>
    </lineage>
</organism>
<dbReference type="STRING" id="226505.SAMN05444394_2041"/>
<evidence type="ECO:0000313" key="2">
    <source>
        <dbReference type="EMBL" id="SIN81319.1"/>
    </source>
</evidence>
<feature type="domain" description="Glycosyltransferase 2-like" evidence="1">
    <location>
        <begin position="16"/>
        <end position="150"/>
    </location>
</feature>
<evidence type="ECO:0000313" key="3">
    <source>
        <dbReference type="Proteomes" id="UP000185221"/>
    </source>
</evidence>
<dbReference type="PANTHER" id="PTHR22916:SF3">
    <property type="entry name" value="UDP-GLCNAC:BETAGAL BETA-1,3-N-ACETYLGLUCOSAMINYLTRANSFERASE-LIKE PROTEIN 1"/>
    <property type="match status" value="1"/>
</dbReference>
<name>A0A1N6EE69_9BACT</name>
<evidence type="ECO:0000259" key="1">
    <source>
        <dbReference type="Pfam" id="PF00535"/>
    </source>
</evidence>
<dbReference type="SUPFAM" id="SSF53448">
    <property type="entry name" value="Nucleotide-diphospho-sugar transferases"/>
    <property type="match status" value="1"/>
</dbReference>
<accession>A0A1N6EE69</accession>
<gene>
    <name evidence="2" type="ORF">SAMN05444394_2041</name>
</gene>
<dbReference type="Pfam" id="PF00535">
    <property type="entry name" value="Glycos_transf_2"/>
    <property type="match status" value="1"/>
</dbReference>
<dbReference type="PANTHER" id="PTHR22916">
    <property type="entry name" value="GLYCOSYLTRANSFERASE"/>
    <property type="match status" value="1"/>
</dbReference>
<dbReference type="OrthoDB" id="396512at2"/>